<keyword evidence="1" id="KW-1133">Transmembrane helix</keyword>
<keyword evidence="1" id="KW-0812">Transmembrane</keyword>
<evidence type="ECO:0000313" key="2">
    <source>
        <dbReference type="EMBL" id="SJZ31338.1"/>
    </source>
</evidence>
<keyword evidence="1" id="KW-0472">Membrane</keyword>
<gene>
    <name evidence="2" type="ORF">SAMN02746011_00172</name>
</gene>
<organism evidence="2 3">
    <name type="scientific">Globicatella sulfidifaciens DSM 15739</name>
    <dbReference type="NCBI Taxonomy" id="1121925"/>
    <lineage>
        <taxon>Bacteria</taxon>
        <taxon>Bacillati</taxon>
        <taxon>Bacillota</taxon>
        <taxon>Bacilli</taxon>
        <taxon>Lactobacillales</taxon>
        <taxon>Aerococcaceae</taxon>
        <taxon>Globicatella</taxon>
    </lineage>
</organism>
<dbReference type="Proteomes" id="UP000189941">
    <property type="component" value="Unassembled WGS sequence"/>
</dbReference>
<proteinExistence type="predicted"/>
<sequence length="78" mass="8852">MHNKTKTPKKGSIWKKLLIGLAIVMMVLVVALAAFSIFIYQENISGRQESFAPLMLEVKDLVAYNERKCPLILMKNKS</sequence>
<dbReference type="RefSeq" id="WP_200802974.1">
    <property type="nucleotide sequence ID" value="NZ_FUWO01000001.1"/>
</dbReference>
<feature type="transmembrane region" description="Helical" evidence="1">
    <location>
        <begin position="21"/>
        <end position="40"/>
    </location>
</feature>
<dbReference type="AlphaFoldDB" id="A0A1T4JMG3"/>
<name>A0A1T4JMG3_9LACT</name>
<reference evidence="3" key="1">
    <citation type="submission" date="2017-02" db="EMBL/GenBank/DDBJ databases">
        <authorList>
            <person name="Varghese N."/>
            <person name="Submissions S."/>
        </authorList>
    </citation>
    <scope>NUCLEOTIDE SEQUENCE [LARGE SCALE GENOMIC DNA]</scope>
    <source>
        <strain evidence="3">DSM 15739</strain>
    </source>
</reference>
<keyword evidence="3" id="KW-1185">Reference proteome</keyword>
<protein>
    <submittedName>
        <fullName evidence="2">Uncharacterized protein</fullName>
    </submittedName>
</protein>
<dbReference type="STRING" id="1121925.SAMN02746011_00172"/>
<accession>A0A1T4JMG3</accession>
<dbReference type="EMBL" id="FUWO01000001">
    <property type="protein sequence ID" value="SJZ31338.1"/>
    <property type="molecule type" value="Genomic_DNA"/>
</dbReference>
<evidence type="ECO:0000313" key="3">
    <source>
        <dbReference type="Proteomes" id="UP000189941"/>
    </source>
</evidence>
<evidence type="ECO:0000256" key="1">
    <source>
        <dbReference type="SAM" id="Phobius"/>
    </source>
</evidence>